<dbReference type="Gene3D" id="2.30.42.10">
    <property type="match status" value="2"/>
</dbReference>
<sequence>MSVFYPSLEDMTVDQYIMSQRYPSHPQPTAPTYYYARESDNPVNNGVNGPIYEAINNDDKGKNKESGRRNIESMMHFGGSQFTPNGHTNESIVTVPRNNCEQQNVVPWNNDDRRVIPSDGRTNNDAVEQLPNGTIMIAPVSMLSNSLSKSVVHHGVRTTTLYKEKNGKVGIRLRCIDMGMFVQFVAEDSPAAIGGIRFGDQILEINGVELLGLSEDEAMDLLNPSKEEQTLDLVIRDRPFERTITLHKNNVGSLGFGYADNKITHIIKNTSASRNGLLINQRILEVNGQNVIGFKSPQMKQILDEAEQTVTLTIISNDMYNALLKNVSWNLILKKQDHSIPE</sequence>
<keyword evidence="1" id="KW-0677">Repeat</keyword>
<keyword evidence="4" id="KW-1185">Reference proteome</keyword>
<evidence type="ECO:0000256" key="1">
    <source>
        <dbReference type="ARBA" id="ARBA00022737"/>
    </source>
</evidence>
<dbReference type="PANTHER" id="PTHR12345:SF3">
    <property type="entry name" value="PDZ DOMAIN-CONTAINING PROTEIN"/>
    <property type="match status" value="1"/>
</dbReference>
<protein>
    <submittedName>
        <fullName evidence="5">PDZ domain-containing protein</fullName>
    </submittedName>
</protein>
<dbReference type="GO" id="GO:0005886">
    <property type="term" value="C:plasma membrane"/>
    <property type="evidence" value="ECO:0007669"/>
    <property type="project" value="TreeGrafter"/>
</dbReference>
<feature type="domain" description="PDZ" evidence="3">
    <location>
        <begin position="243"/>
        <end position="318"/>
    </location>
</feature>
<dbReference type="Pfam" id="PF00595">
    <property type="entry name" value="PDZ"/>
    <property type="match status" value="2"/>
</dbReference>
<dbReference type="WBParaSite" id="SPAL_0000243400.1">
    <property type="protein sequence ID" value="SPAL_0000243400.1"/>
    <property type="gene ID" value="SPAL_0000243400"/>
</dbReference>
<feature type="region of interest" description="Disordered" evidence="2">
    <location>
        <begin position="45"/>
        <end position="66"/>
    </location>
</feature>
<evidence type="ECO:0000256" key="2">
    <source>
        <dbReference type="SAM" id="MobiDB-lite"/>
    </source>
</evidence>
<feature type="domain" description="PDZ" evidence="3">
    <location>
        <begin position="158"/>
        <end position="237"/>
    </location>
</feature>
<dbReference type="SMART" id="SM00228">
    <property type="entry name" value="PDZ"/>
    <property type="match status" value="2"/>
</dbReference>
<proteinExistence type="predicted"/>
<reference evidence="5" key="1">
    <citation type="submission" date="2017-02" db="UniProtKB">
        <authorList>
            <consortium name="WormBaseParasite"/>
        </authorList>
    </citation>
    <scope>IDENTIFICATION</scope>
</reference>
<dbReference type="InterPro" id="IPR001478">
    <property type="entry name" value="PDZ"/>
</dbReference>
<dbReference type="Proteomes" id="UP000046392">
    <property type="component" value="Unplaced"/>
</dbReference>
<dbReference type="PROSITE" id="PS50106">
    <property type="entry name" value="PDZ"/>
    <property type="match status" value="2"/>
</dbReference>
<dbReference type="SUPFAM" id="SSF50156">
    <property type="entry name" value="PDZ domain-like"/>
    <property type="match status" value="2"/>
</dbReference>
<dbReference type="InterPro" id="IPR036034">
    <property type="entry name" value="PDZ_sf"/>
</dbReference>
<evidence type="ECO:0000313" key="4">
    <source>
        <dbReference type="Proteomes" id="UP000046392"/>
    </source>
</evidence>
<dbReference type="GO" id="GO:0005737">
    <property type="term" value="C:cytoplasm"/>
    <property type="evidence" value="ECO:0007669"/>
    <property type="project" value="TreeGrafter"/>
</dbReference>
<evidence type="ECO:0000313" key="5">
    <source>
        <dbReference type="WBParaSite" id="SPAL_0000243400.1"/>
    </source>
</evidence>
<dbReference type="AlphaFoldDB" id="A0A0N5B8R1"/>
<feature type="compositionally biased region" description="Basic and acidic residues" evidence="2">
    <location>
        <begin position="57"/>
        <end position="66"/>
    </location>
</feature>
<name>A0A0N5B8R1_STREA</name>
<organism evidence="4 5">
    <name type="scientific">Strongyloides papillosus</name>
    <name type="common">Intestinal threadworm</name>
    <dbReference type="NCBI Taxonomy" id="174720"/>
    <lineage>
        <taxon>Eukaryota</taxon>
        <taxon>Metazoa</taxon>
        <taxon>Ecdysozoa</taxon>
        <taxon>Nematoda</taxon>
        <taxon>Chromadorea</taxon>
        <taxon>Rhabditida</taxon>
        <taxon>Tylenchina</taxon>
        <taxon>Panagrolaimomorpha</taxon>
        <taxon>Strongyloidoidea</taxon>
        <taxon>Strongyloididae</taxon>
        <taxon>Strongyloides</taxon>
    </lineage>
</organism>
<dbReference type="InterPro" id="IPR051230">
    <property type="entry name" value="APP-Binding"/>
</dbReference>
<dbReference type="PANTHER" id="PTHR12345">
    <property type="entry name" value="SYNTENIN RELATED"/>
    <property type="match status" value="1"/>
</dbReference>
<dbReference type="STRING" id="174720.A0A0N5B8R1"/>
<accession>A0A0N5B8R1</accession>
<evidence type="ECO:0000259" key="3">
    <source>
        <dbReference type="PROSITE" id="PS50106"/>
    </source>
</evidence>